<keyword evidence="2" id="KW-1185">Reference proteome</keyword>
<dbReference type="InterPro" id="IPR046733">
    <property type="entry name" value="DUF6625"/>
</dbReference>
<sequence>MQHSICLVICYFGRSWPAYFPHFLASCAANPTVSFLVFTNLAAPPAPPNTRFVHLPDLAAFNALASRTLGFPVAVTDPYKLCDLKPAYGVIFAEYLASYAFWGYCDIDLLFGDIRRFLPAPVLDHHDVLSAVAQYPAGFFLLFRNTPAISRLFMRSPDYQRVFQSARHFCFDECNFKFGELLGAGQLIEEVETEIQSLAHVLSAQARQGTIRWYGQTLGEEFMLDTTPVVWQPGRVYNTATQHEFLLVHLVNVKTNPTFLVEPFRPGAPCYVSARGLTHSPRPTWHTALRVGLLRSRAWAQRTRWRAWVALQRARSLVRPASYPHLDQACYIIGNLKCTFYFQEKNRYCVVSDFKGQLGLQQCQVFAAPDGRQVLREAGRISVLSGSGSAPAETPFKIEIHNLQTQAREVGYLLHSPASQ</sequence>
<dbReference type="Proteomes" id="UP000297549">
    <property type="component" value="Unassembled WGS sequence"/>
</dbReference>
<dbReference type="EMBL" id="SRLC01000001">
    <property type="protein sequence ID" value="TGE25514.1"/>
    <property type="molecule type" value="Genomic_DNA"/>
</dbReference>
<accession>A0A4Z0Q758</accession>
<evidence type="ECO:0000313" key="2">
    <source>
        <dbReference type="Proteomes" id="UP000297549"/>
    </source>
</evidence>
<organism evidence="1 2">
    <name type="scientific">Hymenobacter aquaticus</name>
    <dbReference type="NCBI Taxonomy" id="1867101"/>
    <lineage>
        <taxon>Bacteria</taxon>
        <taxon>Pseudomonadati</taxon>
        <taxon>Bacteroidota</taxon>
        <taxon>Cytophagia</taxon>
        <taxon>Cytophagales</taxon>
        <taxon>Hymenobacteraceae</taxon>
        <taxon>Hymenobacter</taxon>
    </lineage>
</organism>
<evidence type="ECO:0000313" key="1">
    <source>
        <dbReference type="EMBL" id="TGE25514.1"/>
    </source>
</evidence>
<proteinExistence type="predicted"/>
<gene>
    <name evidence="1" type="ORF">E5K00_10070</name>
</gene>
<name>A0A4Z0Q758_9BACT</name>
<dbReference type="RefSeq" id="WP_135463091.1">
    <property type="nucleotide sequence ID" value="NZ_SRLC01000001.1"/>
</dbReference>
<reference evidence="1 2" key="1">
    <citation type="submission" date="2019-04" db="EMBL/GenBank/DDBJ databases">
        <authorList>
            <person name="Feng G."/>
            <person name="Zhang J."/>
            <person name="Zhu H."/>
        </authorList>
    </citation>
    <scope>NUCLEOTIDE SEQUENCE [LARGE SCALE GENOMIC DNA]</scope>
    <source>
        <strain evidence="1 2">JCM 31653</strain>
    </source>
</reference>
<protein>
    <submittedName>
        <fullName evidence="1">Uncharacterized protein</fullName>
    </submittedName>
</protein>
<dbReference type="OrthoDB" id="1910631at2"/>
<dbReference type="AlphaFoldDB" id="A0A4Z0Q758"/>
<comment type="caution">
    <text evidence="1">The sequence shown here is derived from an EMBL/GenBank/DDBJ whole genome shotgun (WGS) entry which is preliminary data.</text>
</comment>
<dbReference type="Pfam" id="PF20330">
    <property type="entry name" value="DUF6625"/>
    <property type="match status" value="1"/>
</dbReference>